<dbReference type="OMA" id="IMAQELL"/>
<dbReference type="Pfam" id="PF00984">
    <property type="entry name" value="UDPG_MGDP_dh"/>
    <property type="match status" value="1"/>
</dbReference>
<evidence type="ECO:0000259" key="5">
    <source>
        <dbReference type="Pfam" id="PF03721"/>
    </source>
</evidence>
<dbReference type="GO" id="GO:0016616">
    <property type="term" value="F:oxidoreductase activity, acting on the CH-OH group of donors, NAD or NADP as acceptor"/>
    <property type="evidence" value="ECO:0007669"/>
    <property type="project" value="InterPro"/>
</dbReference>
<dbReference type="GO" id="GO:0051287">
    <property type="term" value="F:NAD binding"/>
    <property type="evidence" value="ECO:0007669"/>
    <property type="project" value="InterPro"/>
</dbReference>
<dbReference type="InterPro" id="IPR036291">
    <property type="entry name" value="NAD(P)-bd_dom_sf"/>
</dbReference>
<dbReference type="InterPro" id="IPR014026">
    <property type="entry name" value="UDP-Glc/GDP-Man_DH_dimer"/>
</dbReference>
<protein>
    <submittedName>
        <fullName evidence="6">UDP-glucose/GDP-mannose dehydrogenase isoform 2</fullName>
    </submittedName>
</protein>
<dbReference type="EMBL" id="KB454506">
    <property type="protein sequence ID" value="EME29659.1"/>
    <property type="molecule type" value="Genomic_DNA"/>
</dbReference>
<dbReference type="PANTHER" id="PTHR43750:SF2">
    <property type="entry name" value="UDP-GLUCOSE 6-DEHYDROGENASE"/>
    <property type="match status" value="1"/>
</dbReference>
<dbReference type="SUPFAM" id="SSF51735">
    <property type="entry name" value="NAD(P)-binding Rossmann-fold domains"/>
    <property type="match status" value="1"/>
</dbReference>
<evidence type="ECO:0000313" key="6">
    <source>
        <dbReference type="EMBL" id="EME29659.1"/>
    </source>
</evidence>
<feature type="domain" description="UDP-glucose/GDP-mannose dehydrogenase dimerisation" evidence="4">
    <location>
        <begin position="215"/>
        <end position="308"/>
    </location>
</feature>
<dbReference type="SUPFAM" id="SSF48179">
    <property type="entry name" value="6-phosphogluconate dehydrogenase C-terminal domain-like"/>
    <property type="match status" value="1"/>
</dbReference>
<dbReference type="PIRSF" id="PIRSF500136">
    <property type="entry name" value="UDP_ManNAc_DH"/>
    <property type="match status" value="1"/>
</dbReference>
<dbReference type="InterPro" id="IPR028359">
    <property type="entry name" value="UDP_ManNAc/GlcNAc_DH"/>
</dbReference>
<organism evidence="6 7">
    <name type="scientific">Galdieria sulphuraria</name>
    <name type="common">Red alga</name>
    <dbReference type="NCBI Taxonomy" id="130081"/>
    <lineage>
        <taxon>Eukaryota</taxon>
        <taxon>Rhodophyta</taxon>
        <taxon>Bangiophyceae</taxon>
        <taxon>Galdieriales</taxon>
        <taxon>Galdieriaceae</taxon>
        <taxon>Galdieria</taxon>
    </lineage>
</organism>
<dbReference type="Gramene" id="EME29659">
    <property type="protein sequence ID" value="EME29659"/>
    <property type="gene ID" value="Gasu_28830"/>
</dbReference>
<feature type="region of interest" description="Disordered" evidence="3">
    <location>
        <begin position="405"/>
        <end position="428"/>
    </location>
</feature>
<dbReference type="AlphaFoldDB" id="M2Y1G8"/>
<dbReference type="OrthoDB" id="5059218at2759"/>
<name>M2Y1G8_GALSU</name>
<dbReference type="PIRSF" id="PIRSF000124">
    <property type="entry name" value="UDPglc_GDPman_dh"/>
    <property type="match status" value="1"/>
</dbReference>
<sequence length="455" mass="50429">MSWNGEGRSSKTHQVLNDPKRITLIGVGRLGLCLALVAERAGYKVLGVDVLPQYVEKINDKTLVSSEPFVTEYLKASKNFRATTSVKEALQFADVIMVLVATPSTGGDRHYDVTQVSRVLTDMNNYRIENKHVVICCTVLPGYIATIGRELLKDCKNTSLSYNPEFIAQGDIIRGLERPDIVLIGEGSKEAGDFVETLWSDFTYNEPKICRMSPESAEIAKLSLNCFVTMKISFANQIGDIADRTPNADKYAILAAIGSDTRVGTKCLGWGYGFGGPCFPRDNRALAGYAESVGIHPALAFATDDYNKLHADIMAQELLEEDREEYIFENVTFKEPCAVPIIEESQKLLVARKVVSYIHIFIILTTKLEVKAKKGKKVIIRDRPDVIEACRQEFGSLFIYRSKDSPLDSHSSSNHNQKVNPPSSFSTGDVFRDAALATVDRRHGGLLSTSELEKK</sequence>
<dbReference type="InterPro" id="IPR001732">
    <property type="entry name" value="UDP-Glc/GDP-Man_DH_N"/>
</dbReference>
<evidence type="ECO:0000256" key="3">
    <source>
        <dbReference type="SAM" id="MobiDB-lite"/>
    </source>
</evidence>
<dbReference type="eggNOG" id="KOG2666">
    <property type="taxonomic scope" value="Eukaryota"/>
</dbReference>
<dbReference type="Proteomes" id="UP000030680">
    <property type="component" value="Unassembled WGS sequence"/>
</dbReference>
<dbReference type="GeneID" id="17088438"/>
<dbReference type="GO" id="GO:0016628">
    <property type="term" value="F:oxidoreductase activity, acting on the CH-CH group of donors, NAD or NADP as acceptor"/>
    <property type="evidence" value="ECO:0007669"/>
    <property type="project" value="InterPro"/>
</dbReference>
<proteinExistence type="inferred from homology"/>
<reference evidence="7" key="1">
    <citation type="journal article" date="2013" name="Science">
        <title>Gene transfer from bacteria and archaea facilitated evolution of an extremophilic eukaryote.</title>
        <authorList>
            <person name="Schonknecht G."/>
            <person name="Chen W.H."/>
            <person name="Ternes C.M."/>
            <person name="Barbier G.G."/>
            <person name="Shrestha R.P."/>
            <person name="Stanke M."/>
            <person name="Brautigam A."/>
            <person name="Baker B.J."/>
            <person name="Banfield J.F."/>
            <person name="Garavito R.M."/>
            <person name="Carr K."/>
            <person name="Wilkerson C."/>
            <person name="Rensing S.A."/>
            <person name="Gagneul D."/>
            <person name="Dickenson N.E."/>
            <person name="Oesterhelt C."/>
            <person name="Lercher M.J."/>
            <person name="Weber A.P."/>
        </authorList>
    </citation>
    <scope>NUCLEOTIDE SEQUENCE [LARGE SCALE GENOMIC DNA]</scope>
    <source>
        <strain evidence="7">074W</strain>
    </source>
</reference>
<evidence type="ECO:0000313" key="7">
    <source>
        <dbReference type="Proteomes" id="UP000030680"/>
    </source>
</evidence>
<comment type="similarity">
    <text evidence="1 2">Belongs to the UDP-glucose/GDP-mannose dehydrogenase family.</text>
</comment>
<dbReference type="PANTHER" id="PTHR43750">
    <property type="entry name" value="UDP-GLUCOSE 6-DEHYDROGENASE TUAD"/>
    <property type="match status" value="1"/>
</dbReference>
<evidence type="ECO:0000256" key="1">
    <source>
        <dbReference type="ARBA" id="ARBA00006601"/>
    </source>
</evidence>
<gene>
    <name evidence="6" type="ORF">Gasu_28830</name>
</gene>
<dbReference type="NCBIfam" id="TIGR03026">
    <property type="entry name" value="NDP-sugDHase"/>
    <property type="match status" value="1"/>
</dbReference>
<dbReference type="InterPro" id="IPR017476">
    <property type="entry name" value="UDP-Glc/GDP-Man"/>
</dbReference>
<dbReference type="STRING" id="130081.M2Y1G8"/>
<dbReference type="Gene3D" id="3.40.50.720">
    <property type="entry name" value="NAD(P)-binding Rossmann-like Domain"/>
    <property type="match status" value="2"/>
</dbReference>
<accession>M2Y1G8</accession>
<dbReference type="InterPro" id="IPR008927">
    <property type="entry name" value="6-PGluconate_DH-like_C_sf"/>
</dbReference>
<dbReference type="RefSeq" id="XP_005706179.1">
    <property type="nucleotide sequence ID" value="XM_005706122.1"/>
</dbReference>
<keyword evidence="7" id="KW-1185">Reference proteome</keyword>
<dbReference type="GO" id="GO:0000271">
    <property type="term" value="P:polysaccharide biosynthetic process"/>
    <property type="evidence" value="ECO:0007669"/>
    <property type="project" value="InterPro"/>
</dbReference>
<feature type="domain" description="UDP-glucose/GDP-mannose dehydrogenase N-terminal" evidence="5">
    <location>
        <begin position="20"/>
        <end position="196"/>
    </location>
</feature>
<feature type="compositionally biased region" description="Polar residues" evidence="3">
    <location>
        <begin position="417"/>
        <end position="427"/>
    </location>
</feature>
<dbReference type="Pfam" id="PF03721">
    <property type="entry name" value="UDPG_MGDP_dh_N"/>
    <property type="match status" value="1"/>
</dbReference>
<evidence type="ECO:0000256" key="2">
    <source>
        <dbReference type="PIRNR" id="PIRNR000124"/>
    </source>
</evidence>
<dbReference type="Gene3D" id="1.20.5.100">
    <property type="entry name" value="Cytochrome c1, transmembrane anchor, C-terminal"/>
    <property type="match status" value="1"/>
</dbReference>
<evidence type="ECO:0000259" key="4">
    <source>
        <dbReference type="Pfam" id="PF00984"/>
    </source>
</evidence>